<protein>
    <submittedName>
        <fullName evidence="2">(rape) hypothetical protein</fullName>
    </submittedName>
</protein>
<feature type="transmembrane region" description="Helical" evidence="1">
    <location>
        <begin position="6"/>
        <end position="24"/>
    </location>
</feature>
<dbReference type="Proteomes" id="UP001295469">
    <property type="component" value="Chromosome C05"/>
</dbReference>
<keyword evidence="1" id="KW-0812">Transmembrane</keyword>
<gene>
    <name evidence="2" type="ORF">DARMORV10_C05P51550.1</name>
</gene>
<reference evidence="2" key="1">
    <citation type="submission" date="2021-01" db="EMBL/GenBank/DDBJ databases">
        <authorList>
            <consortium name="Genoscope - CEA"/>
            <person name="William W."/>
        </authorList>
    </citation>
    <scope>NUCLEOTIDE SEQUENCE</scope>
</reference>
<evidence type="ECO:0000256" key="1">
    <source>
        <dbReference type="SAM" id="Phobius"/>
    </source>
</evidence>
<sequence length="56" mass="6712">MANTLLYFVLMTVFLLFSVFKIWWETANKRRAYTTKEWLDKAFESGAALLNSYRVR</sequence>
<dbReference type="EMBL" id="HG994369">
    <property type="protein sequence ID" value="CAF1934438.1"/>
    <property type="molecule type" value="Genomic_DNA"/>
</dbReference>
<organism evidence="2">
    <name type="scientific">Brassica napus</name>
    <name type="common">Rape</name>
    <dbReference type="NCBI Taxonomy" id="3708"/>
    <lineage>
        <taxon>Eukaryota</taxon>
        <taxon>Viridiplantae</taxon>
        <taxon>Streptophyta</taxon>
        <taxon>Embryophyta</taxon>
        <taxon>Tracheophyta</taxon>
        <taxon>Spermatophyta</taxon>
        <taxon>Magnoliopsida</taxon>
        <taxon>eudicotyledons</taxon>
        <taxon>Gunneridae</taxon>
        <taxon>Pentapetalae</taxon>
        <taxon>rosids</taxon>
        <taxon>malvids</taxon>
        <taxon>Brassicales</taxon>
        <taxon>Brassicaceae</taxon>
        <taxon>Brassiceae</taxon>
        <taxon>Brassica</taxon>
    </lineage>
</organism>
<evidence type="ECO:0000313" key="2">
    <source>
        <dbReference type="EMBL" id="CAF1934438.1"/>
    </source>
</evidence>
<keyword evidence="1" id="KW-1133">Transmembrane helix</keyword>
<dbReference type="AlphaFoldDB" id="A0A816L0B9"/>
<proteinExistence type="predicted"/>
<keyword evidence="1" id="KW-0472">Membrane</keyword>
<accession>A0A816L0B9</accession>
<name>A0A816L0B9_BRANA</name>